<name>A0A3R6Z9C8_9STRA</name>
<protein>
    <submittedName>
        <fullName evidence="2">Uncharacterized protein</fullName>
    </submittedName>
</protein>
<keyword evidence="3" id="KW-1185">Reference proteome</keyword>
<reference evidence="2 3" key="1">
    <citation type="submission" date="2018-08" db="EMBL/GenBank/DDBJ databases">
        <title>Aphanomyces genome sequencing and annotation.</title>
        <authorList>
            <person name="Minardi D."/>
            <person name="Oidtmann B."/>
            <person name="Van Der Giezen M."/>
            <person name="Studholme D.J."/>
        </authorList>
    </citation>
    <scope>NUCLEOTIDE SEQUENCE [LARGE SCALE GENOMIC DNA]</scope>
    <source>
        <strain evidence="2 3">NJM0002</strain>
    </source>
</reference>
<organism evidence="2 3">
    <name type="scientific">Aphanomyces invadans</name>
    <dbReference type="NCBI Taxonomy" id="157072"/>
    <lineage>
        <taxon>Eukaryota</taxon>
        <taxon>Sar</taxon>
        <taxon>Stramenopiles</taxon>
        <taxon>Oomycota</taxon>
        <taxon>Saprolegniomycetes</taxon>
        <taxon>Saprolegniales</taxon>
        <taxon>Verrucalvaceae</taxon>
        <taxon>Aphanomyces</taxon>
    </lineage>
</organism>
<sequence>MENQLYHNHVHAAPHHHPPMLLPKLDAMTLHAPTTGDYYCLYKTNKCRNLRGVKRDGTLHRLCNDHREKANESQRKSETKKRSKQSQPSGGGAPPSNYHFHDPSPQYQSYTANSTLGQPHLLSPTRRWQHDDSSSDGSHNNSPHNHDHRDDNHPRADGSSRMTLDFILAHDGNEYDSDSCYSLEEHSSD</sequence>
<evidence type="ECO:0000313" key="3">
    <source>
        <dbReference type="Proteomes" id="UP000285060"/>
    </source>
</evidence>
<feature type="compositionally biased region" description="Basic and acidic residues" evidence="1">
    <location>
        <begin position="144"/>
        <end position="158"/>
    </location>
</feature>
<evidence type="ECO:0000256" key="1">
    <source>
        <dbReference type="SAM" id="MobiDB-lite"/>
    </source>
</evidence>
<dbReference type="Proteomes" id="UP000285060">
    <property type="component" value="Unassembled WGS sequence"/>
</dbReference>
<dbReference type="VEuPathDB" id="FungiDB:H310_00767"/>
<evidence type="ECO:0000313" key="2">
    <source>
        <dbReference type="EMBL" id="RHY33742.1"/>
    </source>
</evidence>
<dbReference type="AlphaFoldDB" id="A0A3R6Z9C8"/>
<feature type="region of interest" description="Disordered" evidence="1">
    <location>
        <begin position="64"/>
        <end position="165"/>
    </location>
</feature>
<feature type="compositionally biased region" description="Polar residues" evidence="1">
    <location>
        <begin position="105"/>
        <end position="117"/>
    </location>
</feature>
<feature type="compositionally biased region" description="Basic and acidic residues" evidence="1">
    <location>
        <begin position="64"/>
        <end position="77"/>
    </location>
</feature>
<comment type="caution">
    <text evidence="2">The sequence shown here is derived from an EMBL/GenBank/DDBJ whole genome shotgun (WGS) entry which is preliminary data.</text>
</comment>
<proteinExistence type="predicted"/>
<dbReference type="EMBL" id="QUSY01000061">
    <property type="protein sequence ID" value="RHY33742.1"/>
    <property type="molecule type" value="Genomic_DNA"/>
</dbReference>
<accession>A0A3R6Z9C8</accession>
<gene>
    <name evidence="2" type="ORF">DYB32_001456</name>
</gene>